<evidence type="ECO:0000256" key="1">
    <source>
        <dbReference type="ARBA" id="ARBA00006547"/>
    </source>
</evidence>
<dbReference type="SUPFAM" id="SSF54001">
    <property type="entry name" value="Cysteine proteinases"/>
    <property type="match status" value="1"/>
</dbReference>
<comment type="similarity">
    <text evidence="1 2">Belongs to the arylamine N-acetyltransferase family.</text>
</comment>
<accession>A0A9W7SQ62</accession>
<dbReference type="InterPro" id="IPR038765">
    <property type="entry name" value="Papain-like_cys_pep_sf"/>
</dbReference>
<sequence length="334" mass="37627">MAATRPRYSQDQLEKYFDRISLTASKRIFNIAHLDPASQLSYLKILQKHHLCKVPWENLTQHYSWHRVINVKPQHLYRKIVGSREGGRGGYCMEANLFFHTVLHSLTFSVIIAGARIHGSDGTYGGWTHCVNIVTIGGTRYMLDGGFGPQGPTHPVPLQDAVVTPQIQPAESRLLYAAIPQFLDQNQRVWIYQYRRDATADFVPMYCFTDLEFTPSDIESMNFAPWLNTKSFFTHKVVCVRFATSKEASDGGGPRSPTEEAFEGAEIDGSITLNQDVLKWKKGADKMVEMRFEKEAERTQALEKYFGIVLSEEEREAILGSASDLGGGGMGHDE</sequence>
<dbReference type="OrthoDB" id="10260017at2759"/>
<dbReference type="AlphaFoldDB" id="A0A9W7SQ62"/>
<dbReference type="PANTHER" id="PTHR11786">
    <property type="entry name" value="N-HYDROXYARYLAMINE O-ACETYLTRANSFERASE"/>
    <property type="match status" value="1"/>
</dbReference>
<keyword evidence="2" id="KW-0808">Transferase</keyword>
<evidence type="ECO:0000313" key="4">
    <source>
        <dbReference type="Proteomes" id="UP001138500"/>
    </source>
</evidence>
<dbReference type="PANTHER" id="PTHR11786:SF0">
    <property type="entry name" value="ARYLAMINE N-ACETYLTRANSFERASE 4-RELATED"/>
    <property type="match status" value="1"/>
</dbReference>
<gene>
    <name evidence="3" type="ORF">Tdes44962_MAKER00448</name>
</gene>
<dbReference type="InterPro" id="IPR001447">
    <property type="entry name" value="Arylamine_N-AcTrfase"/>
</dbReference>
<reference evidence="3 4" key="2">
    <citation type="journal article" date="2021" name="Curr. Genet.">
        <title>Genetic response to nitrogen starvation in the aggressive Eucalyptus foliar pathogen Teratosphaeria destructans.</title>
        <authorList>
            <person name="Havenga M."/>
            <person name="Wingfield B.D."/>
            <person name="Wingfield M.J."/>
            <person name="Dreyer L.L."/>
            <person name="Roets F."/>
            <person name="Aylward J."/>
        </authorList>
    </citation>
    <scope>NUCLEOTIDE SEQUENCE [LARGE SCALE GENOMIC DNA]</scope>
    <source>
        <strain evidence="3">CMW44962</strain>
    </source>
</reference>
<dbReference type="Proteomes" id="UP001138500">
    <property type="component" value="Unassembled WGS sequence"/>
</dbReference>
<proteinExistence type="inferred from homology"/>
<evidence type="ECO:0000313" key="3">
    <source>
        <dbReference type="EMBL" id="KAH9826485.1"/>
    </source>
</evidence>
<comment type="caution">
    <text evidence="3">The sequence shown here is derived from an EMBL/GenBank/DDBJ whole genome shotgun (WGS) entry which is preliminary data.</text>
</comment>
<dbReference type="InterPro" id="IPR053710">
    <property type="entry name" value="Arylamine_NAT_domain_sf"/>
</dbReference>
<organism evidence="3 4">
    <name type="scientific">Teratosphaeria destructans</name>
    <dbReference type="NCBI Taxonomy" id="418781"/>
    <lineage>
        <taxon>Eukaryota</taxon>
        <taxon>Fungi</taxon>
        <taxon>Dikarya</taxon>
        <taxon>Ascomycota</taxon>
        <taxon>Pezizomycotina</taxon>
        <taxon>Dothideomycetes</taxon>
        <taxon>Dothideomycetidae</taxon>
        <taxon>Mycosphaerellales</taxon>
        <taxon>Teratosphaeriaceae</taxon>
        <taxon>Teratosphaeria</taxon>
    </lineage>
</organism>
<dbReference type="GO" id="GO:0016407">
    <property type="term" value="F:acetyltransferase activity"/>
    <property type="evidence" value="ECO:0007669"/>
    <property type="project" value="InterPro"/>
</dbReference>
<dbReference type="PRINTS" id="PR01543">
    <property type="entry name" value="ANATRNSFRASE"/>
</dbReference>
<reference evidence="3 4" key="1">
    <citation type="journal article" date="2018" name="IMA Fungus">
        <title>IMA Genome-F 10: Nine draft genome sequences of Claviceps purpurea s.lat., including C. arundinis, C. humidiphila, and C. cf. spartinae, pseudomolecules for the pitch canker pathogen Fusarium circinatum, draft genome of Davidsoniella eucalypti, Grosmannia galeiformis, Quambalaria eucalypti, and Teratosphaeria destructans.</title>
        <authorList>
            <person name="Wingfield B.D."/>
            <person name="Liu M."/>
            <person name="Nguyen H.D."/>
            <person name="Lane F.A."/>
            <person name="Morgan S.W."/>
            <person name="De Vos L."/>
            <person name="Wilken P.M."/>
            <person name="Duong T.A."/>
            <person name="Aylward J."/>
            <person name="Coetzee M.P."/>
            <person name="Dadej K."/>
            <person name="De Beer Z.W."/>
            <person name="Findlay W."/>
            <person name="Havenga M."/>
            <person name="Kolarik M."/>
            <person name="Menzies J.G."/>
            <person name="Naidoo K."/>
            <person name="Pochopski O."/>
            <person name="Shoukouhi P."/>
            <person name="Santana Q.C."/>
            <person name="Seifert K.A."/>
            <person name="Soal N."/>
            <person name="Steenkamp E.T."/>
            <person name="Tatham C.T."/>
            <person name="van der Nest M.A."/>
            <person name="Wingfield M.J."/>
        </authorList>
    </citation>
    <scope>NUCLEOTIDE SEQUENCE [LARGE SCALE GENOMIC DNA]</scope>
    <source>
        <strain evidence="3">CMW44962</strain>
    </source>
</reference>
<dbReference type="EMBL" id="RIBY02001978">
    <property type="protein sequence ID" value="KAH9826485.1"/>
    <property type="molecule type" value="Genomic_DNA"/>
</dbReference>
<protein>
    <submittedName>
        <fullName evidence="3">Cis-aconitate decarboxylase</fullName>
    </submittedName>
</protein>
<dbReference type="Gene3D" id="3.30.2140.20">
    <property type="match status" value="1"/>
</dbReference>
<dbReference type="Pfam" id="PF00797">
    <property type="entry name" value="Acetyltransf_2"/>
    <property type="match status" value="1"/>
</dbReference>
<keyword evidence="4" id="KW-1185">Reference proteome</keyword>
<name>A0A9W7SQ62_9PEZI</name>
<keyword evidence="2" id="KW-0012">Acyltransferase</keyword>
<evidence type="ECO:0000256" key="2">
    <source>
        <dbReference type="RuleBase" id="RU003452"/>
    </source>
</evidence>